<dbReference type="InterPro" id="IPR003806">
    <property type="entry name" value="ATP-grasp_PylC-type"/>
</dbReference>
<dbReference type="InterPro" id="IPR016677">
    <property type="entry name" value="UCP016817_carboligase"/>
</dbReference>
<comment type="caution">
    <text evidence="3">The sequence shown here is derived from an EMBL/GenBank/DDBJ whole genome shotgun (WGS) entry which is preliminary data.</text>
</comment>
<name>A0A177NPR4_9GAMM</name>
<dbReference type="GO" id="GO:0005524">
    <property type="term" value="F:ATP binding"/>
    <property type="evidence" value="ECO:0007669"/>
    <property type="project" value="InterPro"/>
</dbReference>
<proteinExistence type="predicted"/>
<keyword evidence="4" id="KW-1185">Reference proteome</keyword>
<protein>
    <recommendedName>
        <fullName evidence="2">ATP-grasp fold PylC-type domain-containing protein</fullName>
    </recommendedName>
</protein>
<dbReference type="Pfam" id="PF02655">
    <property type="entry name" value="ATP-grasp_3"/>
    <property type="match status" value="1"/>
</dbReference>
<organism evidence="3 4">
    <name type="scientific">Methylomonas lenta</name>
    <dbReference type="NCBI Taxonomy" id="980561"/>
    <lineage>
        <taxon>Bacteria</taxon>
        <taxon>Pseudomonadati</taxon>
        <taxon>Pseudomonadota</taxon>
        <taxon>Gammaproteobacteria</taxon>
        <taxon>Methylococcales</taxon>
        <taxon>Methylococcaceae</taxon>
        <taxon>Methylomonas</taxon>
    </lineage>
</organism>
<dbReference type="STRING" id="980561.A1359_21430"/>
<dbReference type="SUPFAM" id="SSF56059">
    <property type="entry name" value="Glutathione synthetase ATP-binding domain-like"/>
    <property type="match status" value="1"/>
</dbReference>
<reference evidence="3 4" key="1">
    <citation type="submission" date="2016-03" db="EMBL/GenBank/DDBJ databases">
        <authorList>
            <person name="Ploux O."/>
        </authorList>
    </citation>
    <scope>NUCLEOTIDE SEQUENCE [LARGE SCALE GENOMIC DNA]</scope>
    <source>
        <strain evidence="3 4">R-45370</strain>
    </source>
</reference>
<dbReference type="AlphaFoldDB" id="A0A177NPR4"/>
<dbReference type="EMBL" id="LUUI01000057">
    <property type="protein sequence ID" value="OAI20047.1"/>
    <property type="molecule type" value="Genomic_DNA"/>
</dbReference>
<evidence type="ECO:0000259" key="2">
    <source>
        <dbReference type="Pfam" id="PF02655"/>
    </source>
</evidence>
<sequence length="348" mass="38957">MLTQMAVDTGFLPIAVDCYADEDTRILALDVVKVASLAVADIHVAIDDLIKKHGVKYLIYGSGFETQLSSLDYLESRFIVLGNAFKLFQRFHDKADFFRNLKLLNINHPESVLSPPDDNGDWLIKPMQGHGGQDVARFDGSQAFSGDFYWQRYQAGETFSVLFVACNDQISVLGFNRQWSCSNPVQEFLFAGIKNHAAVSEENQVLLGNWLQALVELYPMQGLGSLDFIIYDEICYLLEINARIPASAQLYGKSVLNLHLQACMERLPDWDFSQIPAGYQIIYADRSVCIPAGLTWPHWVVDRPKAGVFIGKGLPICSIIASENDADEVENQLQRQQKIIASLLNMGL</sequence>
<evidence type="ECO:0000313" key="3">
    <source>
        <dbReference type="EMBL" id="OAI20047.1"/>
    </source>
</evidence>
<dbReference type="GO" id="GO:0046872">
    <property type="term" value="F:metal ion binding"/>
    <property type="evidence" value="ECO:0007669"/>
    <property type="project" value="InterPro"/>
</dbReference>
<dbReference type="PIRSF" id="PIRSF016817">
    <property type="entry name" value="UCP016817_carboligase"/>
    <property type="match status" value="1"/>
</dbReference>
<evidence type="ECO:0000313" key="4">
    <source>
        <dbReference type="Proteomes" id="UP000078476"/>
    </source>
</evidence>
<gene>
    <name evidence="3" type="ORF">A1359_21430</name>
</gene>
<keyword evidence="1" id="KW-0175">Coiled coil</keyword>
<dbReference type="Gene3D" id="3.30.470.20">
    <property type="entry name" value="ATP-grasp fold, B domain"/>
    <property type="match status" value="1"/>
</dbReference>
<feature type="domain" description="ATP-grasp fold PylC-type" evidence="2">
    <location>
        <begin position="92"/>
        <end position="246"/>
    </location>
</feature>
<feature type="coiled-coil region" evidence="1">
    <location>
        <begin position="319"/>
        <end position="346"/>
    </location>
</feature>
<accession>A0A177NPR4</accession>
<evidence type="ECO:0000256" key="1">
    <source>
        <dbReference type="SAM" id="Coils"/>
    </source>
</evidence>
<dbReference type="Proteomes" id="UP000078476">
    <property type="component" value="Unassembled WGS sequence"/>
</dbReference>